<dbReference type="Pfam" id="PF00233">
    <property type="entry name" value="PDEase_I"/>
    <property type="match status" value="1"/>
</dbReference>
<dbReference type="GO" id="GO:0004114">
    <property type="term" value="F:3',5'-cyclic-nucleotide phosphodiesterase activity"/>
    <property type="evidence" value="ECO:0007669"/>
    <property type="project" value="InterPro"/>
</dbReference>
<sequence>AQQEPSPDKVPIDEAERLLSLQVALKISDLGSSAETFEVNRRWVAALQDEFFAQGDQEKAAGLPVSALMDRDKPGAASVASQLGWYSFPTSGLQVAIPLFYNFTRVFPNAEPLMSSAMATY</sequence>
<keyword evidence="2" id="KW-0378">Hydrolase</keyword>
<dbReference type="PROSITE" id="PS51845">
    <property type="entry name" value="PDEASE_I_2"/>
    <property type="match status" value="1"/>
</dbReference>
<protein>
    <submittedName>
        <fullName evidence="4">Phosphodiesterase</fullName>
    </submittedName>
</protein>
<accession>A0A699Z342</accession>
<feature type="non-terminal residue" evidence="4">
    <location>
        <position position="121"/>
    </location>
</feature>
<dbReference type="GO" id="GO:0046872">
    <property type="term" value="F:metal ion binding"/>
    <property type="evidence" value="ECO:0007669"/>
    <property type="project" value="UniProtKB-KW"/>
</dbReference>
<reference evidence="4 5" key="1">
    <citation type="submission" date="2020-02" db="EMBL/GenBank/DDBJ databases">
        <title>Draft genome sequence of Haematococcus lacustris strain NIES-144.</title>
        <authorList>
            <person name="Morimoto D."/>
            <person name="Nakagawa S."/>
            <person name="Yoshida T."/>
            <person name="Sawayama S."/>
        </authorList>
    </citation>
    <scope>NUCLEOTIDE SEQUENCE [LARGE SCALE GENOMIC DNA]</scope>
    <source>
        <strain evidence="4 5">NIES-144</strain>
    </source>
</reference>
<evidence type="ECO:0000256" key="2">
    <source>
        <dbReference type="ARBA" id="ARBA00022801"/>
    </source>
</evidence>
<dbReference type="SUPFAM" id="SSF109604">
    <property type="entry name" value="HD-domain/PDEase-like"/>
    <property type="match status" value="1"/>
</dbReference>
<organism evidence="4 5">
    <name type="scientific">Haematococcus lacustris</name>
    <name type="common">Green alga</name>
    <name type="synonym">Haematococcus pluvialis</name>
    <dbReference type="NCBI Taxonomy" id="44745"/>
    <lineage>
        <taxon>Eukaryota</taxon>
        <taxon>Viridiplantae</taxon>
        <taxon>Chlorophyta</taxon>
        <taxon>core chlorophytes</taxon>
        <taxon>Chlorophyceae</taxon>
        <taxon>CS clade</taxon>
        <taxon>Chlamydomonadales</taxon>
        <taxon>Haematococcaceae</taxon>
        <taxon>Haematococcus</taxon>
    </lineage>
</organism>
<dbReference type="InterPro" id="IPR002073">
    <property type="entry name" value="PDEase_catalytic_dom"/>
</dbReference>
<dbReference type="Proteomes" id="UP000485058">
    <property type="component" value="Unassembled WGS sequence"/>
</dbReference>
<feature type="domain" description="PDEase" evidence="3">
    <location>
        <begin position="1"/>
        <end position="121"/>
    </location>
</feature>
<dbReference type="EMBL" id="BLLF01000266">
    <property type="protein sequence ID" value="GFH09822.1"/>
    <property type="molecule type" value="Genomic_DNA"/>
</dbReference>
<comment type="caution">
    <text evidence="4">The sequence shown here is derived from an EMBL/GenBank/DDBJ whole genome shotgun (WGS) entry which is preliminary data.</text>
</comment>
<name>A0A699Z342_HAELA</name>
<evidence type="ECO:0000313" key="4">
    <source>
        <dbReference type="EMBL" id="GFH09822.1"/>
    </source>
</evidence>
<gene>
    <name evidence="4" type="ORF">HaLaN_05038</name>
</gene>
<evidence type="ECO:0000256" key="1">
    <source>
        <dbReference type="ARBA" id="ARBA00022723"/>
    </source>
</evidence>
<dbReference type="Gene3D" id="1.10.1300.10">
    <property type="entry name" value="3'5'-cyclic nucleotide phosphodiesterase, catalytic domain"/>
    <property type="match status" value="1"/>
</dbReference>
<dbReference type="InterPro" id="IPR036971">
    <property type="entry name" value="PDEase_catalytic_dom_sf"/>
</dbReference>
<keyword evidence="5" id="KW-1185">Reference proteome</keyword>
<evidence type="ECO:0000259" key="3">
    <source>
        <dbReference type="PROSITE" id="PS51845"/>
    </source>
</evidence>
<dbReference type="AlphaFoldDB" id="A0A699Z342"/>
<evidence type="ECO:0000313" key="5">
    <source>
        <dbReference type="Proteomes" id="UP000485058"/>
    </source>
</evidence>
<keyword evidence="1" id="KW-0479">Metal-binding</keyword>
<proteinExistence type="predicted"/>
<dbReference type="GO" id="GO:0007165">
    <property type="term" value="P:signal transduction"/>
    <property type="evidence" value="ECO:0007669"/>
    <property type="project" value="InterPro"/>
</dbReference>
<dbReference type="PANTHER" id="PTHR11347">
    <property type="entry name" value="CYCLIC NUCLEOTIDE PHOSPHODIESTERASE"/>
    <property type="match status" value="1"/>
</dbReference>
<feature type="non-terminal residue" evidence="4">
    <location>
        <position position="1"/>
    </location>
</feature>